<keyword evidence="1" id="KW-1185">Reference proteome</keyword>
<dbReference type="AlphaFoldDB" id="A0A914HAD4"/>
<organism evidence="1 2">
    <name type="scientific">Globodera rostochiensis</name>
    <name type="common">Golden nematode worm</name>
    <name type="synonym">Heterodera rostochiensis</name>
    <dbReference type="NCBI Taxonomy" id="31243"/>
    <lineage>
        <taxon>Eukaryota</taxon>
        <taxon>Metazoa</taxon>
        <taxon>Ecdysozoa</taxon>
        <taxon>Nematoda</taxon>
        <taxon>Chromadorea</taxon>
        <taxon>Rhabditida</taxon>
        <taxon>Tylenchina</taxon>
        <taxon>Tylenchomorpha</taxon>
        <taxon>Tylenchoidea</taxon>
        <taxon>Heteroderidae</taxon>
        <taxon>Heteroderinae</taxon>
        <taxon>Globodera</taxon>
    </lineage>
</organism>
<dbReference type="WBParaSite" id="Gr19_v10_g15532.t1">
    <property type="protein sequence ID" value="Gr19_v10_g15532.t1"/>
    <property type="gene ID" value="Gr19_v10_g15532"/>
</dbReference>
<evidence type="ECO:0000313" key="2">
    <source>
        <dbReference type="WBParaSite" id="Gr19_v10_g15532.t1"/>
    </source>
</evidence>
<reference evidence="2" key="1">
    <citation type="submission" date="2022-11" db="UniProtKB">
        <authorList>
            <consortium name="WormBaseParasite"/>
        </authorList>
    </citation>
    <scope>IDENTIFICATION</scope>
</reference>
<name>A0A914HAD4_GLORO</name>
<accession>A0A914HAD4</accession>
<evidence type="ECO:0000313" key="1">
    <source>
        <dbReference type="Proteomes" id="UP000887572"/>
    </source>
</evidence>
<protein>
    <submittedName>
        <fullName evidence="2">Uncharacterized protein</fullName>
    </submittedName>
</protein>
<proteinExistence type="predicted"/>
<sequence length="106" mass="12183">MKFKESIQNNSSYLHKKLHGERRIVVWRGIIEKEIRCGSFNSRRRQASSTQHKIVDACALLFNIIQQKPMPYLLKKSPGKSTMPSFSKNFILHFKALNSTTTTTTG</sequence>
<dbReference type="Proteomes" id="UP000887572">
    <property type="component" value="Unplaced"/>
</dbReference>